<accession>A0ABU3TST3</accession>
<protein>
    <submittedName>
        <fullName evidence="3">Glycosyltransferase</fullName>
        <ecNumber evidence="3">2.4.-.-</ecNumber>
    </submittedName>
</protein>
<reference evidence="3 4" key="1">
    <citation type="submission" date="2023-09" db="EMBL/GenBank/DDBJ databases">
        <title>Aquirufa genomes.</title>
        <authorList>
            <person name="Pitt A."/>
        </authorList>
    </citation>
    <scope>NUCLEOTIDE SEQUENCE [LARGE SCALE GENOMIC DNA]</scope>
    <source>
        <strain evidence="3 4">LEOWEIH-7C</strain>
    </source>
</reference>
<dbReference type="EC" id="2.4.-.-" evidence="3"/>
<keyword evidence="1 3" id="KW-0808">Transferase</keyword>
<dbReference type="Gene3D" id="3.40.50.2000">
    <property type="entry name" value="Glycogen Phosphorylase B"/>
    <property type="match status" value="2"/>
</dbReference>
<keyword evidence="4" id="KW-1185">Reference proteome</keyword>
<keyword evidence="3" id="KW-0328">Glycosyltransferase</keyword>
<dbReference type="SUPFAM" id="SSF53756">
    <property type="entry name" value="UDP-Glycosyltransferase/glycogen phosphorylase"/>
    <property type="match status" value="1"/>
</dbReference>
<name>A0ABU3TST3_9BACT</name>
<organism evidence="3 4">
    <name type="scientific">Aquirufa regiilacus</name>
    <dbReference type="NCBI Taxonomy" id="3024868"/>
    <lineage>
        <taxon>Bacteria</taxon>
        <taxon>Pseudomonadati</taxon>
        <taxon>Bacteroidota</taxon>
        <taxon>Cytophagia</taxon>
        <taxon>Cytophagales</taxon>
        <taxon>Flectobacillaceae</taxon>
        <taxon>Aquirufa</taxon>
    </lineage>
</organism>
<sequence length="384" mass="44422">MKILYVASCGGPGGASTALYNLIQGLCDKHEIILIFPQKGSFSKKVENLGVKCIYLPTYYLTAYPPFKSLGSKVKFLYRLLKLIYSNFIAYKYLLKVSKKINPDIIHTNVGPLDIGFKVALKLRIKHVWHLREYQDLDFDIRFFPSKSDFFKKNRHPNNFSISITQDIFDYWHLDKNKDQIIYDGVVANREHTIVPKKSNFFLFVGRIEEAKGVKKLLRVFGEFASKNNDYQLLFAGSGDEKYIQECSLLIAALKLEKRVLLLGQRDDVDKLMEEAVALIVPSRFEGFGFITVEGMYNHCLVIGKNTAGTKEQFDIGFERNGMEIGFRFNTDFELLYNLERVIRLSDVDYHKITSVAYQTVINKYSIEKHVTNIERFYEKLLNN</sequence>
<feature type="domain" description="Glycosyl transferase family 1" evidence="2">
    <location>
        <begin position="190"/>
        <end position="317"/>
    </location>
</feature>
<dbReference type="RefSeq" id="WP_316070614.1">
    <property type="nucleotide sequence ID" value="NZ_JAVNWW010000003.1"/>
</dbReference>
<dbReference type="Proteomes" id="UP001249959">
    <property type="component" value="Unassembled WGS sequence"/>
</dbReference>
<dbReference type="PANTHER" id="PTHR46401:SF2">
    <property type="entry name" value="GLYCOSYLTRANSFERASE WBBK-RELATED"/>
    <property type="match status" value="1"/>
</dbReference>
<proteinExistence type="predicted"/>
<dbReference type="GO" id="GO:0016757">
    <property type="term" value="F:glycosyltransferase activity"/>
    <property type="evidence" value="ECO:0007669"/>
    <property type="project" value="UniProtKB-KW"/>
</dbReference>
<dbReference type="Pfam" id="PF00534">
    <property type="entry name" value="Glycos_transf_1"/>
    <property type="match status" value="1"/>
</dbReference>
<evidence type="ECO:0000313" key="3">
    <source>
        <dbReference type="EMBL" id="MDU0808907.1"/>
    </source>
</evidence>
<evidence type="ECO:0000256" key="1">
    <source>
        <dbReference type="ARBA" id="ARBA00022679"/>
    </source>
</evidence>
<dbReference type="PANTHER" id="PTHR46401">
    <property type="entry name" value="GLYCOSYLTRANSFERASE WBBK-RELATED"/>
    <property type="match status" value="1"/>
</dbReference>
<evidence type="ECO:0000313" key="4">
    <source>
        <dbReference type="Proteomes" id="UP001249959"/>
    </source>
</evidence>
<dbReference type="InterPro" id="IPR001296">
    <property type="entry name" value="Glyco_trans_1"/>
</dbReference>
<dbReference type="EMBL" id="JAVNWW010000003">
    <property type="protein sequence ID" value="MDU0808907.1"/>
    <property type="molecule type" value="Genomic_DNA"/>
</dbReference>
<evidence type="ECO:0000259" key="2">
    <source>
        <dbReference type="Pfam" id="PF00534"/>
    </source>
</evidence>
<comment type="caution">
    <text evidence="3">The sequence shown here is derived from an EMBL/GenBank/DDBJ whole genome shotgun (WGS) entry which is preliminary data.</text>
</comment>
<gene>
    <name evidence="3" type="ORF">PQG45_07655</name>
</gene>